<dbReference type="Pfam" id="PF00501">
    <property type="entry name" value="AMP-binding"/>
    <property type="match status" value="1"/>
</dbReference>
<dbReference type="EMBL" id="CP022685">
    <property type="protein sequence ID" value="ATL31762.1"/>
    <property type="molecule type" value="Genomic_DNA"/>
</dbReference>
<keyword evidence="3" id="KW-0276">Fatty acid metabolism</keyword>
<organism evidence="6 7">
    <name type="scientific">Streptomyces formicae</name>
    <dbReference type="NCBI Taxonomy" id="1616117"/>
    <lineage>
        <taxon>Bacteria</taxon>
        <taxon>Bacillati</taxon>
        <taxon>Actinomycetota</taxon>
        <taxon>Actinomycetes</taxon>
        <taxon>Kitasatosporales</taxon>
        <taxon>Streptomycetaceae</taxon>
        <taxon>Streptomyces</taxon>
    </lineage>
</organism>
<dbReference type="RefSeq" id="WP_098245826.1">
    <property type="nucleotide sequence ID" value="NZ_CP022685.1"/>
</dbReference>
<evidence type="ECO:0000256" key="2">
    <source>
        <dbReference type="ARBA" id="ARBA00022598"/>
    </source>
</evidence>
<dbReference type="KEGG" id="sfk:KY5_6744c"/>
<comment type="similarity">
    <text evidence="1">Belongs to the ATP-dependent AMP-binding enzyme family.</text>
</comment>
<dbReference type="InterPro" id="IPR040097">
    <property type="entry name" value="FAAL/FAAC"/>
</dbReference>
<evidence type="ECO:0000313" key="7">
    <source>
        <dbReference type="Proteomes" id="UP000221011"/>
    </source>
</evidence>
<dbReference type="Proteomes" id="UP000221011">
    <property type="component" value="Chromosome"/>
</dbReference>
<dbReference type="GO" id="GO:0005886">
    <property type="term" value="C:plasma membrane"/>
    <property type="evidence" value="ECO:0007669"/>
    <property type="project" value="TreeGrafter"/>
</dbReference>
<evidence type="ECO:0000256" key="4">
    <source>
        <dbReference type="ARBA" id="ARBA00023098"/>
    </source>
</evidence>
<name>A0A291QJK6_9ACTN</name>
<dbReference type="SUPFAM" id="SSF56801">
    <property type="entry name" value="Acetyl-CoA synthetase-like"/>
    <property type="match status" value="1"/>
</dbReference>
<proteinExistence type="inferred from homology"/>
<gene>
    <name evidence="6" type="ORF">KY5_6744c</name>
</gene>
<dbReference type="InterPro" id="IPR000873">
    <property type="entry name" value="AMP-dep_synth/lig_dom"/>
</dbReference>
<dbReference type="GO" id="GO:0070566">
    <property type="term" value="F:adenylyltransferase activity"/>
    <property type="evidence" value="ECO:0007669"/>
    <property type="project" value="TreeGrafter"/>
</dbReference>
<sequence length="589" mass="62811">MSAVRDPDGLEGLGFARLLHERARHAPDVVAHRFVHEDESTEELTHAALDARARAVAAGVLAATDGRPDPVLLLFAPGPDYLAALFGCFYAGVPAVPAFPPDPTRLARTLPRLAAIIEDAGSSTVLTTSDIAPLMADWLAGTFGGRAPRLIATDTLDAPETGTGTEPPPAPRPGVPALLQYTSGSTALPRGVVLDQARLRANCEEIARGFGIHPGSSGGLWLPPYHDMGLVGGILTPLATGIPVTLMSPVTFLRRPLSWLRMVSRYRATIIGAPNFAYDLCVRRATDAEVDALDLSGVELAFTGAEPVRAETMERFAARFGPAGFRAASFLPCYGLAEATLYVTGGKPLGGWQTITVDREALEAHGTARPARPGQPSRSLVSCGRPGPDTRLLIADPATREPLADGAVGEIWVDSPSVTDGYWRRPEETAETFGARTATGEGAYLRTGDLGFVLDDELFVAGRLKDLVVINGRNLHPVDVERVCEATVPGIRRNCGAVFAVEGAAGGGERLVVVYEADVADEERYAEAIDGIRRAVSRELNIRPGAVVLVRPRTIPKTSSGKVQRWLARRHYLTGELAELASTDERARR</sequence>
<dbReference type="InterPro" id="IPR045851">
    <property type="entry name" value="AMP-bd_C_sf"/>
</dbReference>
<reference evidence="6 7" key="1">
    <citation type="submission" date="2017-08" db="EMBL/GenBank/DDBJ databases">
        <title>Complete Genome Sequence of Streptomyces formicae KY5, the formicamycin producer.</title>
        <authorList>
            <person name="Holmes N.A."/>
            <person name="Devine R."/>
            <person name="Qin Z."/>
            <person name="Seipke R.F."/>
            <person name="Wilkinson B."/>
            <person name="Hutchings M.I."/>
        </authorList>
    </citation>
    <scope>NUCLEOTIDE SEQUENCE [LARGE SCALE GENOMIC DNA]</scope>
    <source>
        <strain evidence="6 7">KY5</strain>
    </source>
</reference>
<dbReference type="PANTHER" id="PTHR22754:SF32">
    <property type="entry name" value="DISCO-INTERACTING PROTEIN 2"/>
    <property type="match status" value="1"/>
</dbReference>
<evidence type="ECO:0000313" key="6">
    <source>
        <dbReference type="EMBL" id="ATL31762.1"/>
    </source>
</evidence>
<dbReference type="InterPro" id="IPR042099">
    <property type="entry name" value="ANL_N_sf"/>
</dbReference>
<keyword evidence="2" id="KW-0436">Ligase</keyword>
<keyword evidence="7" id="KW-1185">Reference proteome</keyword>
<evidence type="ECO:0000259" key="5">
    <source>
        <dbReference type="Pfam" id="PF00501"/>
    </source>
</evidence>
<evidence type="ECO:0000256" key="1">
    <source>
        <dbReference type="ARBA" id="ARBA00006432"/>
    </source>
</evidence>
<dbReference type="AlphaFoldDB" id="A0A291QJK6"/>
<dbReference type="CDD" id="cd05931">
    <property type="entry name" value="FAAL"/>
    <property type="match status" value="1"/>
</dbReference>
<dbReference type="PANTHER" id="PTHR22754">
    <property type="entry name" value="DISCO-INTERACTING PROTEIN 2 DIP2 -RELATED"/>
    <property type="match status" value="1"/>
</dbReference>
<dbReference type="GO" id="GO:0071766">
    <property type="term" value="P:Actinobacterium-type cell wall biogenesis"/>
    <property type="evidence" value="ECO:0007669"/>
    <property type="project" value="UniProtKB-ARBA"/>
</dbReference>
<evidence type="ECO:0000256" key="3">
    <source>
        <dbReference type="ARBA" id="ARBA00022832"/>
    </source>
</evidence>
<dbReference type="GO" id="GO:0016874">
    <property type="term" value="F:ligase activity"/>
    <property type="evidence" value="ECO:0007669"/>
    <property type="project" value="UniProtKB-KW"/>
</dbReference>
<protein>
    <submittedName>
        <fullName evidence="6">Non-ribosomal peptide synthase</fullName>
    </submittedName>
</protein>
<dbReference type="Gene3D" id="3.30.300.30">
    <property type="match status" value="1"/>
</dbReference>
<feature type="domain" description="AMP-dependent synthetase/ligase" evidence="5">
    <location>
        <begin position="20"/>
        <end position="423"/>
    </location>
</feature>
<dbReference type="FunFam" id="3.40.50.12780:FF:000013">
    <property type="entry name" value="Long-chain-fatty-acid--AMP ligase FadD32"/>
    <property type="match status" value="1"/>
</dbReference>
<dbReference type="Gene3D" id="3.40.50.12780">
    <property type="entry name" value="N-terminal domain of ligase-like"/>
    <property type="match status" value="1"/>
</dbReference>
<keyword evidence="4" id="KW-0443">Lipid metabolism</keyword>
<dbReference type="GO" id="GO:0006633">
    <property type="term" value="P:fatty acid biosynthetic process"/>
    <property type="evidence" value="ECO:0007669"/>
    <property type="project" value="TreeGrafter"/>
</dbReference>
<accession>A0A291QJK6</accession>